<reference evidence="1" key="1">
    <citation type="submission" date="2020-11" db="EMBL/GenBank/DDBJ databases">
        <authorList>
            <person name="Tran Van P."/>
        </authorList>
    </citation>
    <scope>NUCLEOTIDE SEQUENCE</scope>
</reference>
<dbReference type="EMBL" id="OC915241">
    <property type="protein sequence ID" value="CAD7639445.1"/>
    <property type="molecule type" value="Genomic_DNA"/>
</dbReference>
<dbReference type="EMBL" id="CAJPVJ010000416">
    <property type="protein sequence ID" value="CAG2162392.1"/>
    <property type="molecule type" value="Genomic_DNA"/>
</dbReference>
<proteinExistence type="predicted"/>
<organism evidence="1">
    <name type="scientific">Oppiella nova</name>
    <dbReference type="NCBI Taxonomy" id="334625"/>
    <lineage>
        <taxon>Eukaryota</taxon>
        <taxon>Metazoa</taxon>
        <taxon>Ecdysozoa</taxon>
        <taxon>Arthropoda</taxon>
        <taxon>Chelicerata</taxon>
        <taxon>Arachnida</taxon>
        <taxon>Acari</taxon>
        <taxon>Acariformes</taxon>
        <taxon>Sarcoptiformes</taxon>
        <taxon>Oribatida</taxon>
        <taxon>Brachypylina</taxon>
        <taxon>Oppioidea</taxon>
        <taxon>Oppiidae</taxon>
        <taxon>Oppiella</taxon>
    </lineage>
</organism>
<dbReference type="Gene3D" id="2.60.120.290">
    <property type="entry name" value="Spermadhesin, CUB domain"/>
    <property type="match status" value="1"/>
</dbReference>
<evidence type="ECO:0000313" key="2">
    <source>
        <dbReference type="Proteomes" id="UP000728032"/>
    </source>
</evidence>
<dbReference type="SUPFAM" id="SSF49854">
    <property type="entry name" value="Spermadhesin, CUB domain"/>
    <property type="match status" value="1"/>
</dbReference>
<evidence type="ECO:0000313" key="1">
    <source>
        <dbReference type="EMBL" id="CAD7639445.1"/>
    </source>
</evidence>
<dbReference type="AlphaFoldDB" id="A0A7R9LD17"/>
<protein>
    <submittedName>
        <fullName evidence="1">Uncharacterized protein</fullName>
    </submittedName>
</protein>
<accession>A0A7R9LD17</accession>
<dbReference type="InterPro" id="IPR035914">
    <property type="entry name" value="Sperma_CUB_dom_sf"/>
</dbReference>
<gene>
    <name evidence="1" type="ORF">ONB1V03_LOCUS1987</name>
</gene>
<dbReference type="OrthoDB" id="6369184at2759"/>
<name>A0A7R9LD17_9ACAR</name>
<keyword evidence="2" id="KW-1185">Reference proteome</keyword>
<sequence>MDTNLVVIESPLPSESFATIGFKANKRAVIAFTVVAIGCLIGDNGLRVVSVVPLIPFLHFCVRLCDAADIVMVFITINGQKERVDNFCGNDLPPQLMSNGPSLSAEFKSMHSTDYVKGFRAIYRFVTILFLCHHHHYHYYSFTHTMAVLLIRDSEVTLVNMSLGLNLYAPTAPTVGSTPIYSCLSLYISMTLVDAFSLSLVTRKMIVHIVVALVLISRCSFLSLSPNLYNRQLLSGKCQMPCTHI</sequence>
<dbReference type="Proteomes" id="UP000728032">
    <property type="component" value="Unassembled WGS sequence"/>
</dbReference>